<comment type="subcellular location">
    <subcellularLocation>
        <location evidence="1 10">Cell membrane</location>
        <topology evidence="1 10">Multi-pass membrane protein</topology>
    </subcellularLocation>
</comment>
<keyword evidence="3 10" id="KW-0812">Transmembrane</keyword>
<keyword evidence="10" id="KW-0406">Ion transport</keyword>
<evidence type="ECO:0000256" key="10">
    <source>
        <dbReference type="HAMAP-Rule" id="MF_00454"/>
    </source>
</evidence>
<comment type="caution">
    <text evidence="11">The sequence shown here is derived from an EMBL/GenBank/DDBJ whole genome shotgun (WGS) entry which is preliminary data.</text>
</comment>
<dbReference type="InterPro" id="IPR003691">
    <property type="entry name" value="FluC"/>
</dbReference>
<evidence type="ECO:0000256" key="1">
    <source>
        <dbReference type="ARBA" id="ARBA00004651"/>
    </source>
</evidence>
<evidence type="ECO:0000256" key="6">
    <source>
        <dbReference type="ARBA" id="ARBA00023303"/>
    </source>
</evidence>
<proteinExistence type="inferred from homology"/>
<comment type="similarity">
    <text evidence="7 10">Belongs to the fluoride channel Fluc/FEX (TC 1.A.43) family.</text>
</comment>
<dbReference type="Pfam" id="PF02537">
    <property type="entry name" value="CRCB"/>
    <property type="match status" value="1"/>
</dbReference>
<keyword evidence="5 10" id="KW-0472">Membrane</keyword>
<keyword evidence="2 10" id="KW-1003">Cell membrane</keyword>
<reference evidence="11 12" key="1">
    <citation type="submission" date="2024-09" db="EMBL/GenBank/DDBJ databases">
        <authorList>
            <person name="Sun Q."/>
            <person name="Mori K."/>
        </authorList>
    </citation>
    <scope>NUCLEOTIDE SEQUENCE [LARGE SCALE GENOMIC DNA]</scope>
    <source>
        <strain evidence="11 12">NCAIM B.02604</strain>
    </source>
</reference>
<evidence type="ECO:0000256" key="3">
    <source>
        <dbReference type="ARBA" id="ARBA00022692"/>
    </source>
</evidence>
<feature type="transmembrane region" description="Helical" evidence="10">
    <location>
        <begin position="32"/>
        <end position="50"/>
    </location>
</feature>
<keyword evidence="10" id="KW-0915">Sodium</keyword>
<dbReference type="EMBL" id="JBHLUB010000031">
    <property type="protein sequence ID" value="MFC0582547.1"/>
    <property type="molecule type" value="Genomic_DNA"/>
</dbReference>
<keyword evidence="12" id="KW-1185">Reference proteome</keyword>
<dbReference type="Proteomes" id="UP001589862">
    <property type="component" value="Unassembled WGS sequence"/>
</dbReference>
<keyword evidence="4 10" id="KW-1133">Transmembrane helix</keyword>
<comment type="activity regulation">
    <text evidence="10">Na(+) is not transported, but it plays an essential structural role and its presence is essential for fluoride channel function.</text>
</comment>
<evidence type="ECO:0000256" key="9">
    <source>
        <dbReference type="ARBA" id="ARBA00049940"/>
    </source>
</evidence>
<gene>
    <name evidence="10" type="primary">fluC</name>
    <name evidence="10" type="synonym">crcB</name>
    <name evidence="11" type="ORF">ACFFFR_09180</name>
</gene>
<keyword evidence="10" id="KW-0479">Metal-binding</keyword>
<feature type="transmembrane region" description="Helical" evidence="10">
    <location>
        <begin position="96"/>
        <end position="117"/>
    </location>
</feature>
<sequence length="123" mass="12583">MAPVLWVFLGGGLGTAARYGVQLLLGEPGQSFDTAIFAVNVAGAFGLGAIQPWLKRMSAAQSGFIGPGFFGGFTTYSALMVSPVVTARAGDVSGSITYFLVSLAAGLVAAWLGIALTKSRHRG</sequence>
<evidence type="ECO:0000256" key="4">
    <source>
        <dbReference type="ARBA" id="ARBA00022989"/>
    </source>
</evidence>
<accession>A0ABV6PDS7</accession>
<keyword evidence="10" id="KW-0813">Transport</keyword>
<name>A0ABV6PDS7_9MICC</name>
<feature type="transmembrane region" description="Helical" evidence="10">
    <location>
        <begin position="62"/>
        <end position="84"/>
    </location>
</feature>
<evidence type="ECO:0000256" key="8">
    <source>
        <dbReference type="ARBA" id="ARBA00035585"/>
    </source>
</evidence>
<dbReference type="RefSeq" id="WP_377459792.1">
    <property type="nucleotide sequence ID" value="NZ_JBHLUB010000031.1"/>
</dbReference>
<feature type="binding site" evidence="10">
    <location>
        <position position="74"/>
    </location>
    <ligand>
        <name>Na(+)</name>
        <dbReference type="ChEBI" id="CHEBI:29101"/>
        <note>structural</note>
    </ligand>
</feature>
<evidence type="ECO:0000256" key="2">
    <source>
        <dbReference type="ARBA" id="ARBA00022475"/>
    </source>
</evidence>
<comment type="function">
    <text evidence="9 10">Fluoride-specific ion channel. Important for reducing fluoride concentration in the cell, thus reducing its toxicity.</text>
</comment>
<keyword evidence="6 10" id="KW-0407">Ion channel</keyword>
<evidence type="ECO:0000256" key="5">
    <source>
        <dbReference type="ARBA" id="ARBA00023136"/>
    </source>
</evidence>
<comment type="catalytic activity">
    <reaction evidence="8">
        <text>fluoride(in) = fluoride(out)</text>
        <dbReference type="Rhea" id="RHEA:76159"/>
        <dbReference type="ChEBI" id="CHEBI:17051"/>
    </reaction>
    <physiologicalReaction direction="left-to-right" evidence="8">
        <dbReference type="Rhea" id="RHEA:76160"/>
    </physiologicalReaction>
</comment>
<evidence type="ECO:0000313" key="11">
    <source>
        <dbReference type="EMBL" id="MFC0582547.1"/>
    </source>
</evidence>
<evidence type="ECO:0000256" key="7">
    <source>
        <dbReference type="ARBA" id="ARBA00035120"/>
    </source>
</evidence>
<feature type="binding site" evidence="10">
    <location>
        <position position="71"/>
    </location>
    <ligand>
        <name>Na(+)</name>
        <dbReference type="ChEBI" id="CHEBI:29101"/>
        <note>structural</note>
    </ligand>
</feature>
<evidence type="ECO:0000313" key="12">
    <source>
        <dbReference type="Proteomes" id="UP001589862"/>
    </source>
</evidence>
<protein>
    <recommendedName>
        <fullName evidence="10">Fluoride-specific ion channel FluC</fullName>
    </recommendedName>
</protein>
<organism evidence="11 12">
    <name type="scientific">Micrococcoides hystricis</name>
    <dbReference type="NCBI Taxonomy" id="1572761"/>
    <lineage>
        <taxon>Bacteria</taxon>
        <taxon>Bacillati</taxon>
        <taxon>Actinomycetota</taxon>
        <taxon>Actinomycetes</taxon>
        <taxon>Micrococcales</taxon>
        <taxon>Micrococcaceae</taxon>
        <taxon>Micrococcoides</taxon>
    </lineage>
</organism>
<dbReference type="HAMAP" id="MF_00454">
    <property type="entry name" value="FluC"/>
    <property type="match status" value="1"/>
</dbReference>